<proteinExistence type="predicted"/>
<accession>A0AA39SP92</accession>
<keyword evidence="9" id="KW-1185">Reference proteome</keyword>
<dbReference type="Gene3D" id="1.20.1250.20">
    <property type="entry name" value="MFS general substrate transporter like domains"/>
    <property type="match status" value="1"/>
</dbReference>
<dbReference type="InterPro" id="IPR036259">
    <property type="entry name" value="MFS_trans_sf"/>
</dbReference>
<comment type="caution">
    <text evidence="8">The sequence shown here is derived from an EMBL/GenBank/DDBJ whole genome shotgun (WGS) entry which is preliminary data.</text>
</comment>
<evidence type="ECO:0000256" key="4">
    <source>
        <dbReference type="ARBA" id="ARBA00022989"/>
    </source>
</evidence>
<evidence type="ECO:0000313" key="9">
    <source>
        <dbReference type="Proteomes" id="UP001168877"/>
    </source>
</evidence>
<keyword evidence="4 6" id="KW-1133">Transmembrane helix</keyword>
<feature type="domain" description="Major facilitator superfamily (MFS) profile" evidence="7">
    <location>
        <begin position="23"/>
        <end position="125"/>
    </location>
</feature>
<comment type="subcellular location">
    <subcellularLocation>
        <location evidence="1">Membrane</location>
        <topology evidence="1">Multi-pass membrane protein</topology>
    </subcellularLocation>
</comment>
<dbReference type="AlphaFoldDB" id="A0AA39SP92"/>
<evidence type="ECO:0000259" key="7">
    <source>
        <dbReference type="PROSITE" id="PS50850"/>
    </source>
</evidence>
<dbReference type="PROSITE" id="PS50850">
    <property type="entry name" value="MFS"/>
    <property type="match status" value="1"/>
</dbReference>
<dbReference type="GO" id="GO:0022857">
    <property type="term" value="F:transmembrane transporter activity"/>
    <property type="evidence" value="ECO:0007669"/>
    <property type="project" value="InterPro"/>
</dbReference>
<dbReference type="PANTHER" id="PTHR23511:SF34">
    <property type="entry name" value="SYNAPTIC VESICLE GLYCOPROTEIN 2"/>
    <property type="match status" value="1"/>
</dbReference>
<organism evidence="8 9">
    <name type="scientific">Acer saccharum</name>
    <name type="common">Sugar maple</name>
    <dbReference type="NCBI Taxonomy" id="4024"/>
    <lineage>
        <taxon>Eukaryota</taxon>
        <taxon>Viridiplantae</taxon>
        <taxon>Streptophyta</taxon>
        <taxon>Embryophyta</taxon>
        <taxon>Tracheophyta</taxon>
        <taxon>Spermatophyta</taxon>
        <taxon>Magnoliopsida</taxon>
        <taxon>eudicotyledons</taxon>
        <taxon>Gunneridae</taxon>
        <taxon>Pentapetalae</taxon>
        <taxon>rosids</taxon>
        <taxon>malvids</taxon>
        <taxon>Sapindales</taxon>
        <taxon>Sapindaceae</taxon>
        <taxon>Hippocastanoideae</taxon>
        <taxon>Acereae</taxon>
        <taxon>Acer</taxon>
    </lineage>
</organism>
<name>A0AA39SP92_ACESA</name>
<evidence type="ECO:0000256" key="6">
    <source>
        <dbReference type="SAM" id="Phobius"/>
    </source>
</evidence>
<dbReference type="InterPro" id="IPR020846">
    <property type="entry name" value="MFS_dom"/>
</dbReference>
<keyword evidence="5 6" id="KW-0472">Membrane</keyword>
<evidence type="ECO:0000256" key="2">
    <source>
        <dbReference type="ARBA" id="ARBA00022448"/>
    </source>
</evidence>
<dbReference type="Proteomes" id="UP001168877">
    <property type="component" value="Unassembled WGS sequence"/>
</dbReference>
<keyword evidence="2" id="KW-0813">Transport</keyword>
<keyword evidence="3 6" id="KW-0812">Transmembrane</keyword>
<dbReference type="EMBL" id="JAUESC010000004">
    <property type="protein sequence ID" value="KAK0596961.1"/>
    <property type="molecule type" value="Genomic_DNA"/>
</dbReference>
<sequence>MSNNLAVLQALDTAKTQWYHVMAIVFAGMGFFTDAYNLFCISTVSKLLGRLYYYDPTKGHLGKLPTQVNNFVIGVALVGTLTGQLFFGWLGDKLGRKRVYGITLILMVICAICSVFHSDRLPNLS</sequence>
<feature type="transmembrane region" description="Helical" evidence="6">
    <location>
        <begin position="21"/>
        <end position="48"/>
    </location>
</feature>
<evidence type="ECO:0000256" key="5">
    <source>
        <dbReference type="ARBA" id="ARBA00023136"/>
    </source>
</evidence>
<dbReference type="Pfam" id="PF00083">
    <property type="entry name" value="Sugar_tr"/>
    <property type="match status" value="1"/>
</dbReference>
<gene>
    <name evidence="8" type="ORF">LWI29_020529</name>
</gene>
<reference evidence="8" key="1">
    <citation type="journal article" date="2022" name="Plant J.">
        <title>Strategies of tolerance reflected in two North American maple genomes.</title>
        <authorList>
            <person name="McEvoy S.L."/>
            <person name="Sezen U.U."/>
            <person name="Trouern-Trend A."/>
            <person name="McMahon S.M."/>
            <person name="Schaberg P.G."/>
            <person name="Yang J."/>
            <person name="Wegrzyn J.L."/>
            <person name="Swenson N.G."/>
        </authorList>
    </citation>
    <scope>NUCLEOTIDE SEQUENCE</scope>
    <source>
        <strain evidence="8">NS2018</strain>
    </source>
</reference>
<dbReference type="PANTHER" id="PTHR23511">
    <property type="entry name" value="SYNAPTIC VESICLE GLYCOPROTEIN 2"/>
    <property type="match status" value="1"/>
</dbReference>
<protein>
    <recommendedName>
        <fullName evidence="7">Major facilitator superfamily (MFS) profile domain-containing protein</fullName>
    </recommendedName>
</protein>
<feature type="transmembrane region" description="Helical" evidence="6">
    <location>
        <begin position="99"/>
        <end position="117"/>
    </location>
</feature>
<evidence type="ECO:0000256" key="3">
    <source>
        <dbReference type="ARBA" id="ARBA00022692"/>
    </source>
</evidence>
<dbReference type="GO" id="GO:0016020">
    <property type="term" value="C:membrane"/>
    <property type="evidence" value="ECO:0007669"/>
    <property type="project" value="UniProtKB-SubCell"/>
</dbReference>
<feature type="transmembrane region" description="Helical" evidence="6">
    <location>
        <begin position="68"/>
        <end position="87"/>
    </location>
</feature>
<evidence type="ECO:0000313" key="8">
    <source>
        <dbReference type="EMBL" id="KAK0596961.1"/>
    </source>
</evidence>
<dbReference type="SUPFAM" id="SSF103473">
    <property type="entry name" value="MFS general substrate transporter"/>
    <property type="match status" value="1"/>
</dbReference>
<reference evidence="8" key="2">
    <citation type="submission" date="2023-06" db="EMBL/GenBank/DDBJ databases">
        <authorList>
            <person name="Swenson N.G."/>
            <person name="Wegrzyn J.L."/>
            <person name="Mcevoy S.L."/>
        </authorList>
    </citation>
    <scope>NUCLEOTIDE SEQUENCE</scope>
    <source>
        <strain evidence="8">NS2018</strain>
        <tissue evidence="8">Leaf</tissue>
    </source>
</reference>
<evidence type="ECO:0000256" key="1">
    <source>
        <dbReference type="ARBA" id="ARBA00004141"/>
    </source>
</evidence>
<dbReference type="InterPro" id="IPR005828">
    <property type="entry name" value="MFS_sugar_transport-like"/>
</dbReference>